<organism evidence="5 6">
    <name type="scientific">Diaporthe vaccinii</name>
    <dbReference type="NCBI Taxonomy" id="105482"/>
    <lineage>
        <taxon>Eukaryota</taxon>
        <taxon>Fungi</taxon>
        <taxon>Dikarya</taxon>
        <taxon>Ascomycota</taxon>
        <taxon>Pezizomycotina</taxon>
        <taxon>Sordariomycetes</taxon>
        <taxon>Sordariomycetidae</taxon>
        <taxon>Diaporthales</taxon>
        <taxon>Diaporthaceae</taxon>
        <taxon>Diaporthe</taxon>
        <taxon>Diaporthe eres species complex</taxon>
    </lineage>
</organism>
<evidence type="ECO:0000313" key="6">
    <source>
        <dbReference type="Proteomes" id="UP001600888"/>
    </source>
</evidence>
<comment type="similarity">
    <text evidence="1">Belongs to the D-alanine--D-alanine ligase family.</text>
</comment>
<evidence type="ECO:0000259" key="4">
    <source>
        <dbReference type="PROSITE" id="PS50975"/>
    </source>
</evidence>
<dbReference type="PANTHER" id="PTHR23132:SF23">
    <property type="entry name" value="D-ALANINE--D-ALANINE LIGASE B"/>
    <property type="match status" value="1"/>
</dbReference>
<protein>
    <recommendedName>
        <fullName evidence="4">ATP-grasp domain-containing protein</fullName>
    </recommendedName>
</protein>
<evidence type="ECO:0000256" key="3">
    <source>
        <dbReference type="PROSITE-ProRule" id="PRU00409"/>
    </source>
</evidence>
<evidence type="ECO:0000256" key="2">
    <source>
        <dbReference type="ARBA" id="ARBA00022598"/>
    </source>
</evidence>
<keyword evidence="2" id="KW-0436">Ligase</keyword>
<sequence length="350" mass="38588">MASVCVFRTSPSLPTAYRRVRAQARFCRRTIQATPYSTSQTINPRVAVLYQALDPPVIDGIKKPKKPNGYKDSGADVAYNLSQKKNLDVITPTTNPNPTNDGEWSFPDTEDGILEAIDKGATHLWANTIVFASHPLQTSAPIGKHAERLRVIGQSPLCVDRYDNKAWVNTLLRKSGSFTMPRSWDIPAGSARHADAFRELPFPVVAKPIRGRGSHGVKVCRSPEELAAHARSLADEDAAVMLEEFLQGEEATVTVMPPNAEKGYWALPLVSRFNHHDGIAPYNGTIAVTANSRVVTDCDKDPICAQFVTLCHFRSISLFERSFTDESTCQGDERVGASCRASRRDRSDPH</sequence>
<proteinExistence type="inferred from homology"/>
<dbReference type="Proteomes" id="UP001600888">
    <property type="component" value="Unassembled WGS sequence"/>
</dbReference>
<dbReference type="InterPro" id="IPR011761">
    <property type="entry name" value="ATP-grasp"/>
</dbReference>
<dbReference type="PANTHER" id="PTHR23132">
    <property type="entry name" value="D-ALANINE--D-ALANINE LIGASE"/>
    <property type="match status" value="1"/>
</dbReference>
<dbReference type="Gene3D" id="3.30.470.20">
    <property type="entry name" value="ATP-grasp fold, B domain"/>
    <property type="match status" value="1"/>
</dbReference>
<accession>A0ABR4ESG9</accession>
<keyword evidence="6" id="KW-1185">Reference proteome</keyword>
<keyword evidence="3" id="KW-0547">Nucleotide-binding</keyword>
<reference evidence="5 6" key="1">
    <citation type="submission" date="2024-03" db="EMBL/GenBank/DDBJ databases">
        <title>A high-quality draft genome sequence of Diaporthe vaccinii, a causative agent of upright dieback and viscid rot disease in cranberry plants.</title>
        <authorList>
            <person name="Sarrasin M."/>
            <person name="Lang B.F."/>
            <person name="Burger G."/>
        </authorList>
    </citation>
    <scope>NUCLEOTIDE SEQUENCE [LARGE SCALE GENOMIC DNA]</scope>
    <source>
        <strain evidence="5 6">IS7</strain>
    </source>
</reference>
<dbReference type="EMBL" id="JBAWTH010000031">
    <property type="protein sequence ID" value="KAL2285391.1"/>
    <property type="molecule type" value="Genomic_DNA"/>
</dbReference>
<dbReference type="SUPFAM" id="SSF56059">
    <property type="entry name" value="Glutathione synthetase ATP-binding domain-like"/>
    <property type="match status" value="1"/>
</dbReference>
<dbReference type="Pfam" id="PF07478">
    <property type="entry name" value="Dala_Dala_lig_C"/>
    <property type="match status" value="1"/>
</dbReference>
<dbReference type="PROSITE" id="PS50975">
    <property type="entry name" value="ATP_GRASP"/>
    <property type="match status" value="1"/>
</dbReference>
<comment type="caution">
    <text evidence="5">The sequence shown here is derived from an EMBL/GenBank/DDBJ whole genome shotgun (WGS) entry which is preliminary data.</text>
</comment>
<dbReference type="InterPro" id="IPR011095">
    <property type="entry name" value="Dala_Dala_lig_C"/>
</dbReference>
<keyword evidence="3" id="KW-0067">ATP-binding</keyword>
<feature type="domain" description="ATP-grasp" evidence="4">
    <location>
        <begin position="169"/>
        <end position="256"/>
    </location>
</feature>
<name>A0ABR4ESG9_9PEZI</name>
<evidence type="ECO:0000256" key="1">
    <source>
        <dbReference type="ARBA" id="ARBA00010871"/>
    </source>
</evidence>
<gene>
    <name evidence="5" type="ORF">FJTKL_08308</name>
</gene>
<evidence type="ECO:0000313" key="5">
    <source>
        <dbReference type="EMBL" id="KAL2285391.1"/>
    </source>
</evidence>